<sequence>MGTGIVPQRRTRNELEDYVEEPRERDSSGGSRRAARGSDGLGVADHAGARNHDAAVDLDRVLGHLGDASTDVLDLPIHTDEDQDALDVIHEGDHVSQRAGLVDVAEARDGRRLVAQVLAEGTADQPRKADADQLISHTEPVLELNMGPSHANENSAQRPPCDRLERDLALVPEGGGEIVGGDGHWLLRGWVANGQLRNEVFLD</sequence>
<reference evidence="3" key="1">
    <citation type="submission" date="2017-09" db="EMBL/GenBank/DDBJ databases">
        <title>Depth-based differentiation of microbial function through sediment-hosted aquifers and enrichment of novel symbionts in the deep terrestrial subsurface.</title>
        <authorList>
            <person name="Probst A.J."/>
            <person name="Ladd B."/>
            <person name="Jarett J.K."/>
            <person name="Geller-Mcgrath D.E."/>
            <person name="Sieber C.M.K."/>
            <person name="Emerson J.B."/>
            <person name="Anantharaman K."/>
            <person name="Thomas B.C."/>
            <person name="Malmstrom R."/>
            <person name="Stieglmeier M."/>
            <person name="Klingl A."/>
            <person name="Woyke T."/>
            <person name="Ryan C.M."/>
            <person name="Banfield J.F."/>
        </authorList>
    </citation>
    <scope>NUCLEOTIDE SEQUENCE [LARGE SCALE GENOMIC DNA]</scope>
</reference>
<dbReference type="EMBL" id="PFEU01000007">
    <property type="protein sequence ID" value="PJE77040.1"/>
    <property type="molecule type" value="Genomic_DNA"/>
</dbReference>
<dbReference type="AlphaFoldDB" id="A0A2M8LHW4"/>
<evidence type="ECO:0000313" key="3">
    <source>
        <dbReference type="Proteomes" id="UP000231436"/>
    </source>
</evidence>
<gene>
    <name evidence="2" type="ORF">COV05_01310</name>
</gene>
<protein>
    <submittedName>
        <fullName evidence="2">Uncharacterized protein</fullName>
    </submittedName>
</protein>
<comment type="caution">
    <text evidence="2">The sequence shown here is derived from an EMBL/GenBank/DDBJ whole genome shotgun (WGS) entry which is preliminary data.</text>
</comment>
<feature type="compositionally biased region" description="Basic and acidic residues" evidence="1">
    <location>
        <begin position="11"/>
        <end position="27"/>
    </location>
</feature>
<name>A0A2M8LHW4_9BACT</name>
<dbReference type="Proteomes" id="UP000231436">
    <property type="component" value="Unassembled WGS sequence"/>
</dbReference>
<feature type="region of interest" description="Disordered" evidence="1">
    <location>
        <begin position="1"/>
        <end position="47"/>
    </location>
</feature>
<accession>A0A2M8LHW4</accession>
<proteinExistence type="predicted"/>
<organism evidence="2 3">
    <name type="scientific">Candidatus Uhrbacteria bacterium CG10_big_fil_rev_8_21_14_0_10_48_16</name>
    <dbReference type="NCBI Taxonomy" id="1975038"/>
    <lineage>
        <taxon>Bacteria</taxon>
        <taxon>Candidatus Uhriibacteriota</taxon>
    </lineage>
</organism>
<evidence type="ECO:0000256" key="1">
    <source>
        <dbReference type="SAM" id="MobiDB-lite"/>
    </source>
</evidence>
<evidence type="ECO:0000313" key="2">
    <source>
        <dbReference type="EMBL" id="PJE77040.1"/>
    </source>
</evidence>